<dbReference type="AlphaFoldDB" id="A8SBJ2"/>
<dbReference type="HOGENOM" id="CLU_2972761_0_0_9"/>
<accession>A8SBJ2</accession>
<gene>
    <name evidence="1" type="ORF">FAEPRAM212_01687</name>
</gene>
<name>A8SBJ2_9FIRM</name>
<dbReference type="EMBL" id="ABED02000025">
    <property type="protein sequence ID" value="EDP21860.1"/>
    <property type="molecule type" value="Genomic_DNA"/>
</dbReference>
<sequence>MLAWIFSPLFFVFMERGITKKPRPLPDCSGKRDEAITISAPRYHPVSVCTKADGAQTP</sequence>
<dbReference type="Proteomes" id="UP000005945">
    <property type="component" value="Unassembled WGS sequence"/>
</dbReference>
<protein>
    <submittedName>
        <fullName evidence="1">Uncharacterized protein</fullName>
    </submittedName>
</protein>
<evidence type="ECO:0000313" key="2">
    <source>
        <dbReference type="Proteomes" id="UP000005945"/>
    </source>
</evidence>
<reference evidence="1 2" key="1">
    <citation type="submission" date="2007-09" db="EMBL/GenBank/DDBJ databases">
        <title>Draft genome sequence of Faecalibacterium prausnitzii M21/2.</title>
        <authorList>
            <person name="Sudarsanam P."/>
            <person name="Ley R."/>
            <person name="Guruge J."/>
            <person name="Turnbaugh P.J."/>
            <person name="Mahowald M."/>
            <person name="Liep D."/>
            <person name="Gordon J."/>
        </authorList>
    </citation>
    <scope>NUCLEOTIDE SEQUENCE [LARGE SCALE GENOMIC DNA]</scope>
    <source>
        <strain evidence="1 2">M21/2</strain>
    </source>
</reference>
<comment type="caution">
    <text evidence="1">The sequence shown here is derived from an EMBL/GenBank/DDBJ whole genome shotgun (WGS) entry which is preliminary data.</text>
</comment>
<reference evidence="1 2" key="2">
    <citation type="submission" date="2007-09" db="EMBL/GenBank/DDBJ databases">
        <authorList>
            <person name="Fulton L."/>
            <person name="Clifton S."/>
            <person name="Fulton B."/>
            <person name="Xu J."/>
            <person name="Minx P."/>
            <person name="Pepin K.H."/>
            <person name="Johnson M."/>
            <person name="Thiruvilangam P."/>
            <person name="Bhonagiri V."/>
            <person name="Nash W.E."/>
            <person name="Mardis E.R."/>
            <person name="Wilson R.K."/>
        </authorList>
    </citation>
    <scope>NUCLEOTIDE SEQUENCE [LARGE SCALE GENOMIC DNA]</scope>
    <source>
        <strain evidence="1 2">M21/2</strain>
    </source>
</reference>
<proteinExistence type="predicted"/>
<evidence type="ECO:0000313" key="1">
    <source>
        <dbReference type="EMBL" id="EDP21860.1"/>
    </source>
</evidence>
<organism evidence="1 2">
    <name type="scientific">Faecalibacterium prausnitzii M21/2</name>
    <dbReference type="NCBI Taxonomy" id="411485"/>
    <lineage>
        <taxon>Bacteria</taxon>
        <taxon>Bacillati</taxon>
        <taxon>Bacillota</taxon>
        <taxon>Clostridia</taxon>
        <taxon>Eubacteriales</taxon>
        <taxon>Oscillospiraceae</taxon>
        <taxon>Faecalibacterium</taxon>
    </lineage>
</organism>